<evidence type="ECO:0000313" key="1">
    <source>
        <dbReference type="EMBL" id="SVA76796.1"/>
    </source>
</evidence>
<gene>
    <name evidence="1" type="ORF">METZ01_LOCUS129650</name>
</gene>
<feature type="non-terminal residue" evidence="1">
    <location>
        <position position="1"/>
    </location>
</feature>
<accession>A0A381YI69</accession>
<sequence>VFVVLWTIVIAVADMNWPTHMGGSSGGIVDTIFNLI</sequence>
<name>A0A381YI69_9ZZZZ</name>
<dbReference type="EMBL" id="UINC01018308">
    <property type="protein sequence ID" value="SVA76796.1"/>
    <property type="molecule type" value="Genomic_DNA"/>
</dbReference>
<reference evidence="1" key="1">
    <citation type="submission" date="2018-05" db="EMBL/GenBank/DDBJ databases">
        <authorList>
            <person name="Lanie J.A."/>
            <person name="Ng W.-L."/>
            <person name="Kazmierczak K.M."/>
            <person name="Andrzejewski T.M."/>
            <person name="Davidsen T.M."/>
            <person name="Wayne K.J."/>
            <person name="Tettelin H."/>
            <person name="Glass J.I."/>
            <person name="Rusch D."/>
            <person name="Podicherti R."/>
            <person name="Tsui H.-C.T."/>
            <person name="Winkler M.E."/>
        </authorList>
    </citation>
    <scope>NUCLEOTIDE SEQUENCE</scope>
</reference>
<proteinExistence type="predicted"/>
<dbReference type="AlphaFoldDB" id="A0A381YI69"/>
<protein>
    <submittedName>
        <fullName evidence="1">Uncharacterized protein</fullName>
    </submittedName>
</protein>
<organism evidence="1">
    <name type="scientific">marine metagenome</name>
    <dbReference type="NCBI Taxonomy" id="408172"/>
    <lineage>
        <taxon>unclassified sequences</taxon>
        <taxon>metagenomes</taxon>
        <taxon>ecological metagenomes</taxon>
    </lineage>
</organism>